<reference evidence="16" key="1">
    <citation type="submission" date="2025-08" db="UniProtKB">
        <authorList>
            <consortium name="RefSeq"/>
        </authorList>
    </citation>
    <scope>IDENTIFICATION</scope>
</reference>
<accession>A0A6P7IPW6</accession>
<dbReference type="GO" id="GO:0031295">
    <property type="term" value="P:T cell costimulation"/>
    <property type="evidence" value="ECO:0007669"/>
    <property type="project" value="TreeGrafter"/>
</dbReference>
<dbReference type="Gene3D" id="2.60.40.10">
    <property type="entry name" value="Immunoglobulins"/>
    <property type="match status" value="2"/>
</dbReference>
<dbReference type="SUPFAM" id="SSF48726">
    <property type="entry name" value="Immunoglobulin"/>
    <property type="match status" value="2"/>
</dbReference>
<organism evidence="15 16">
    <name type="scientific">Parambassis ranga</name>
    <name type="common">Indian glassy fish</name>
    <dbReference type="NCBI Taxonomy" id="210632"/>
    <lineage>
        <taxon>Eukaryota</taxon>
        <taxon>Metazoa</taxon>
        <taxon>Chordata</taxon>
        <taxon>Craniata</taxon>
        <taxon>Vertebrata</taxon>
        <taxon>Euteleostomi</taxon>
        <taxon>Actinopterygii</taxon>
        <taxon>Neopterygii</taxon>
        <taxon>Teleostei</taxon>
        <taxon>Neoteleostei</taxon>
        <taxon>Acanthomorphata</taxon>
        <taxon>Ovalentaria</taxon>
        <taxon>Ambassidae</taxon>
        <taxon>Parambassis</taxon>
    </lineage>
</organism>
<feature type="domain" description="Ig-like" evidence="14">
    <location>
        <begin position="125"/>
        <end position="234"/>
    </location>
</feature>
<dbReference type="GO" id="GO:0007166">
    <property type="term" value="P:cell surface receptor signaling pathway"/>
    <property type="evidence" value="ECO:0007669"/>
    <property type="project" value="TreeGrafter"/>
</dbReference>
<dbReference type="InterPro" id="IPR036179">
    <property type="entry name" value="Ig-like_dom_sf"/>
</dbReference>
<gene>
    <name evidence="16" type="primary">LOC114436578</name>
</gene>
<evidence type="ECO:0000256" key="5">
    <source>
        <dbReference type="ARBA" id="ARBA00022989"/>
    </source>
</evidence>
<dbReference type="InParanoid" id="A0A6P7IPW6"/>
<dbReference type="PANTHER" id="PTHR25466:SF9">
    <property type="entry name" value="FIBRONECTIN TYPE-III DOMAIN-CONTAINING PROTEIN"/>
    <property type="match status" value="1"/>
</dbReference>
<dbReference type="GO" id="GO:0009897">
    <property type="term" value="C:external side of plasma membrane"/>
    <property type="evidence" value="ECO:0007669"/>
    <property type="project" value="TreeGrafter"/>
</dbReference>
<sequence>MSAGTAPLARFALVVVLVCSAAADEQVTAGLGQTVTLPCGVNNSNNIIAVEWSRPDLEEDDVLLYREKKVNTEQHPSFKDRVELKEGCKEDGDVSLILKNVMTNDTGTYECRVKEDGASSAQLISRVRLTVNITVEPGQTVTLPCRVRDSSNTVQWTKADLETQRQRQTLYTVSVETCQRSPENDRMELKEGCKHGDVSLTVKNVSTADSGTYECGVKEGGRNRRKRAADEPISIINLSVSSAAHSGGDEGAGGSSGGHVGLVVGLVVGVLLVALIAAVGFMIYRRRQEKSSSPPPVQPQLPVDPLLESGP</sequence>
<protein>
    <submittedName>
        <fullName evidence="16">Coxsackievirus and adenovirus receptor-like</fullName>
    </submittedName>
</protein>
<name>A0A6P7IPW6_9TELE</name>
<dbReference type="InterPro" id="IPR003599">
    <property type="entry name" value="Ig_sub"/>
</dbReference>
<keyword evidence="5 12" id="KW-1133">Transmembrane helix</keyword>
<dbReference type="RefSeq" id="XP_028262704.1">
    <property type="nucleotide sequence ID" value="XM_028406903.1"/>
</dbReference>
<feature type="compositionally biased region" description="Low complexity" evidence="11">
    <location>
        <begin position="300"/>
        <end position="311"/>
    </location>
</feature>
<evidence type="ECO:0000256" key="9">
    <source>
        <dbReference type="ARBA" id="ARBA00023180"/>
    </source>
</evidence>
<dbReference type="GO" id="GO:0071222">
    <property type="term" value="P:cellular response to lipopolysaccharide"/>
    <property type="evidence" value="ECO:0007669"/>
    <property type="project" value="TreeGrafter"/>
</dbReference>
<dbReference type="Pfam" id="PF07686">
    <property type="entry name" value="V-set"/>
    <property type="match status" value="2"/>
</dbReference>
<keyword evidence="6 12" id="KW-0472">Membrane</keyword>
<evidence type="ECO:0000313" key="16">
    <source>
        <dbReference type="RefSeq" id="XP_028262704.1"/>
    </source>
</evidence>
<evidence type="ECO:0000256" key="8">
    <source>
        <dbReference type="ARBA" id="ARBA00023170"/>
    </source>
</evidence>
<dbReference type="InterPro" id="IPR013106">
    <property type="entry name" value="Ig_V-set"/>
</dbReference>
<dbReference type="InterPro" id="IPR051713">
    <property type="entry name" value="T-cell_Activation_Regulation"/>
</dbReference>
<dbReference type="GO" id="GO:0006955">
    <property type="term" value="P:immune response"/>
    <property type="evidence" value="ECO:0007669"/>
    <property type="project" value="TreeGrafter"/>
</dbReference>
<dbReference type="SMART" id="SM00406">
    <property type="entry name" value="IGv"/>
    <property type="match status" value="2"/>
</dbReference>
<keyword evidence="2" id="KW-1003">Cell membrane</keyword>
<dbReference type="GO" id="GO:0042102">
    <property type="term" value="P:positive regulation of T cell proliferation"/>
    <property type="evidence" value="ECO:0007669"/>
    <property type="project" value="TreeGrafter"/>
</dbReference>
<dbReference type="Proteomes" id="UP000515145">
    <property type="component" value="Chromosome 5"/>
</dbReference>
<evidence type="ECO:0000256" key="13">
    <source>
        <dbReference type="SAM" id="SignalP"/>
    </source>
</evidence>
<keyword evidence="7" id="KW-1015">Disulfide bond</keyword>
<dbReference type="OrthoDB" id="10012075at2759"/>
<dbReference type="SMART" id="SM00409">
    <property type="entry name" value="IG"/>
    <property type="match status" value="2"/>
</dbReference>
<keyword evidence="3 12" id="KW-0812">Transmembrane</keyword>
<dbReference type="InterPro" id="IPR003598">
    <property type="entry name" value="Ig_sub2"/>
</dbReference>
<feature type="signal peptide" evidence="13">
    <location>
        <begin position="1"/>
        <end position="23"/>
    </location>
</feature>
<evidence type="ECO:0000256" key="4">
    <source>
        <dbReference type="ARBA" id="ARBA00022729"/>
    </source>
</evidence>
<evidence type="ECO:0000256" key="1">
    <source>
        <dbReference type="ARBA" id="ARBA00004251"/>
    </source>
</evidence>
<keyword evidence="9" id="KW-0325">Glycoprotein</keyword>
<dbReference type="InterPro" id="IPR013783">
    <property type="entry name" value="Ig-like_fold"/>
</dbReference>
<evidence type="ECO:0000256" key="7">
    <source>
        <dbReference type="ARBA" id="ARBA00023157"/>
    </source>
</evidence>
<evidence type="ECO:0000313" key="15">
    <source>
        <dbReference type="Proteomes" id="UP000515145"/>
    </source>
</evidence>
<dbReference type="GO" id="GO:0042130">
    <property type="term" value="P:negative regulation of T cell proliferation"/>
    <property type="evidence" value="ECO:0007669"/>
    <property type="project" value="TreeGrafter"/>
</dbReference>
<dbReference type="PANTHER" id="PTHR25466">
    <property type="entry name" value="T-LYMPHOCYTE ACTIVATION ANTIGEN"/>
    <property type="match status" value="1"/>
</dbReference>
<keyword evidence="10" id="KW-0393">Immunoglobulin domain</keyword>
<evidence type="ECO:0000256" key="6">
    <source>
        <dbReference type="ARBA" id="ARBA00023136"/>
    </source>
</evidence>
<evidence type="ECO:0000256" key="2">
    <source>
        <dbReference type="ARBA" id="ARBA00022475"/>
    </source>
</evidence>
<dbReference type="SMART" id="SM00408">
    <property type="entry name" value="IGc2"/>
    <property type="match status" value="2"/>
</dbReference>
<dbReference type="AlphaFoldDB" id="A0A6P7IPW6"/>
<evidence type="ECO:0000259" key="14">
    <source>
        <dbReference type="PROSITE" id="PS50835"/>
    </source>
</evidence>
<feature type="domain" description="Ig-like" evidence="14">
    <location>
        <begin position="7"/>
        <end position="124"/>
    </location>
</feature>
<evidence type="ECO:0000256" key="10">
    <source>
        <dbReference type="ARBA" id="ARBA00023319"/>
    </source>
</evidence>
<evidence type="ECO:0000256" key="12">
    <source>
        <dbReference type="SAM" id="Phobius"/>
    </source>
</evidence>
<evidence type="ECO:0000256" key="11">
    <source>
        <dbReference type="SAM" id="MobiDB-lite"/>
    </source>
</evidence>
<feature type="region of interest" description="Disordered" evidence="11">
    <location>
        <begin position="288"/>
        <end position="311"/>
    </location>
</feature>
<keyword evidence="4 13" id="KW-0732">Signal</keyword>
<keyword evidence="8" id="KW-0675">Receptor</keyword>
<proteinExistence type="predicted"/>
<dbReference type="GeneID" id="114436578"/>
<keyword evidence="15" id="KW-1185">Reference proteome</keyword>
<evidence type="ECO:0000256" key="3">
    <source>
        <dbReference type="ARBA" id="ARBA00022692"/>
    </source>
</evidence>
<feature type="chain" id="PRO_5027620530" evidence="13">
    <location>
        <begin position="24"/>
        <end position="311"/>
    </location>
</feature>
<feature type="transmembrane region" description="Helical" evidence="12">
    <location>
        <begin position="260"/>
        <end position="284"/>
    </location>
</feature>
<dbReference type="PROSITE" id="PS50835">
    <property type="entry name" value="IG_LIKE"/>
    <property type="match status" value="2"/>
</dbReference>
<comment type="subcellular location">
    <subcellularLocation>
        <location evidence="1">Cell membrane</location>
        <topology evidence="1">Single-pass type I membrane protein</topology>
    </subcellularLocation>
</comment>
<dbReference type="InterPro" id="IPR007110">
    <property type="entry name" value="Ig-like_dom"/>
</dbReference>